<evidence type="ECO:0000313" key="2">
    <source>
        <dbReference type="Proteomes" id="UP001497680"/>
    </source>
</evidence>
<dbReference type="Proteomes" id="UP001497680">
    <property type="component" value="Unassembled WGS sequence"/>
</dbReference>
<reference evidence="1 2" key="1">
    <citation type="journal article" date="2022" name="New Phytol.">
        <title>Ecological generalism drives hyperdiversity of secondary metabolite gene clusters in xylarialean endophytes.</title>
        <authorList>
            <person name="Franco M.E.E."/>
            <person name="Wisecaver J.H."/>
            <person name="Arnold A.E."/>
            <person name="Ju Y.M."/>
            <person name="Slot J.C."/>
            <person name="Ahrendt S."/>
            <person name="Moore L.P."/>
            <person name="Eastman K.E."/>
            <person name="Scott K."/>
            <person name="Konkel Z."/>
            <person name="Mondo S.J."/>
            <person name="Kuo A."/>
            <person name="Hayes R.D."/>
            <person name="Haridas S."/>
            <person name="Andreopoulos B."/>
            <person name="Riley R."/>
            <person name="LaButti K."/>
            <person name="Pangilinan J."/>
            <person name="Lipzen A."/>
            <person name="Amirebrahimi M."/>
            <person name="Yan J."/>
            <person name="Adam C."/>
            <person name="Keymanesh K."/>
            <person name="Ng V."/>
            <person name="Louie K."/>
            <person name="Northen T."/>
            <person name="Drula E."/>
            <person name="Henrissat B."/>
            <person name="Hsieh H.M."/>
            <person name="Youens-Clark K."/>
            <person name="Lutzoni F."/>
            <person name="Miadlikowska J."/>
            <person name="Eastwood D.C."/>
            <person name="Hamelin R.C."/>
            <person name="Grigoriev I.V."/>
            <person name="U'Ren J.M."/>
        </authorList>
    </citation>
    <scope>NUCLEOTIDE SEQUENCE [LARGE SCALE GENOMIC DNA]</scope>
    <source>
        <strain evidence="1 2">ER1909</strain>
    </source>
</reference>
<proteinExistence type="predicted"/>
<sequence>MPCYVITGVSKGLGFEFLRQISANPNNTVIGIVRDKPTTIKKVSEELQGRSNIHILQADILDYDALKRAVEDTAKITGGGLDYLIANAGYVSLFDVYEPIGVLGQKPQELEDDLLKSLRTNIVANVHLFNLYIPLILKGRAKKVITLTSGHADLDCINQYELDLAPLYSISKAGMNAAVGKFHAQYKKEGVLFISISPGLVNTGHHHGASPEQLQKVGGMMQKFKQYAPDFAGPITAEASVRDVINVWERASVENGDGGTYVSHKGDKKWI</sequence>
<keyword evidence="2" id="KW-1185">Reference proteome</keyword>
<dbReference type="EMBL" id="MU394343">
    <property type="protein sequence ID" value="KAI6083995.1"/>
    <property type="molecule type" value="Genomic_DNA"/>
</dbReference>
<comment type="caution">
    <text evidence="1">The sequence shown here is derived from an EMBL/GenBank/DDBJ whole genome shotgun (WGS) entry which is preliminary data.</text>
</comment>
<organism evidence="1 2">
    <name type="scientific">Hypoxylon rubiginosum</name>
    <dbReference type="NCBI Taxonomy" id="110542"/>
    <lineage>
        <taxon>Eukaryota</taxon>
        <taxon>Fungi</taxon>
        <taxon>Dikarya</taxon>
        <taxon>Ascomycota</taxon>
        <taxon>Pezizomycotina</taxon>
        <taxon>Sordariomycetes</taxon>
        <taxon>Xylariomycetidae</taxon>
        <taxon>Xylariales</taxon>
        <taxon>Hypoxylaceae</taxon>
        <taxon>Hypoxylon</taxon>
    </lineage>
</organism>
<protein>
    <submittedName>
        <fullName evidence="1">NAD(P)-binding protein</fullName>
    </submittedName>
</protein>
<accession>A0ACC0CV39</accession>
<evidence type="ECO:0000313" key="1">
    <source>
        <dbReference type="EMBL" id="KAI6083995.1"/>
    </source>
</evidence>
<gene>
    <name evidence="1" type="ORF">F4821DRAFT_179554</name>
</gene>
<name>A0ACC0CV39_9PEZI</name>